<dbReference type="PANTHER" id="PTHR32428">
    <property type="entry name" value="TARGET OF RAPAMYCIN COMPLEX 2 SUBUNIT BIT61-RELATED"/>
    <property type="match status" value="1"/>
</dbReference>
<dbReference type="Pfam" id="PF08539">
    <property type="entry name" value="HbrB"/>
    <property type="match status" value="1"/>
</dbReference>
<proteinExistence type="predicted"/>
<dbReference type="GO" id="GO:0038203">
    <property type="term" value="P:TORC2 signaling"/>
    <property type="evidence" value="ECO:0007669"/>
    <property type="project" value="TreeGrafter"/>
</dbReference>
<feature type="compositionally biased region" description="Low complexity" evidence="1">
    <location>
        <begin position="269"/>
        <end position="297"/>
    </location>
</feature>
<feature type="region of interest" description="Disordered" evidence="1">
    <location>
        <begin position="827"/>
        <end position="979"/>
    </location>
</feature>
<feature type="compositionally biased region" description="Polar residues" evidence="1">
    <location>
        <begin position="868"/>
        <end position="891"/>
    </location>
</feature>
<evidence type="ECO:0000313" key="2">
    <source>
        <dbReference type="EMBL" id="CAH7682127.1"/>
    </source>
</evidence>
<reference evidence="2" key="1">
    <citation type="submission" date="2022-06" db="EMBL/GenBank/DDBJ databases">
        <authorList>
            <consortium name="SYNGENTA / RWTH Aachen University"/>
        </authorList>
    </citation>
    <scope>NUCLEOTIDE SEQUENCE</scope>
</reference>
<feature type="region of interest" description="Disordered" evidence="1">
    <location>
        <begin position="134"/>
        <end position="159"/>
    </location>
</feature>
<feature type="region of interest" description="Disordered" evidence="1">
    <location>
        <begin position="685"/>
        <end position="713"/>
    </location>
</feature>
<feature type="compositionally biased region" description="Low complexity" evidence="1">
    <location>
        <begin position="9"/>
        <end position="43"/>
    </location>
</feature>
<feature type="compositionally biased region" description="Low complexity" evidence="1">
    <location>
        <begin position="67"/>
        <end position="102"/>
    </location>
</feature>
<feature type="compositionally biased region" description="Polar residues" evidence="1">
    <location>
        <begin position="49"/>
        <end position="66"/>
    </location>
</feature>
<feature type="region of interest" description="Disordered" evidence="1">
    <location>
        <begin position="192"/>
        <end position="246"/>
    </location>
</feature>
<comment type="caution">
    <text evidence="2">The sequence shown here is derived from an EMBL/GenBank/DDBJ whole genome shotgun (WGS) entry which is preliminary data.</text>
</comment>
<feature type="region of interest" description="Disordered" evidence="1">
    <location>
        <begin position="268"/>
        <end position="311"/>
    </location>
</feature>
<feature type="region of interest" description="Disordered" evidence="1">
    <location>
        <begin position="426"/>
        <end position="459"/>
    </location>
</feature>
<gene>
    <name evidence="2" type="ORF">PPACK8108_LOCUS14849</name>
</gene>
<dbReference type="AlphaFoldDB" id="A0AAV0B728"/>
<feature type="compositionally biased region" description="Low complexity" evidence="1">
    <location>
        <begin position="685"/>
        <end position="701"/>
    </location>
</feature>
<name>A0AAV0B728_PHAPC</name>
<dbReference type="InterPro" id="IPR013745">
    <property type="entry name" value="Bit61/PRR5"/>
</dbReference>
<feature type="region of interest" description="Disordered" evidence="1">
    <location>
        <begin position="1"/>
        <end position="105"/>
    </location>
</feature>
<feature type="region of interest" description="Disordered" evidence="1">
    <location>
        <begin position="1020"/>
        <end position="1066"/>
    </location>
</feature>
<feature type="compositionally biased region" description="Low complexity" evidence="1">
    <location>
        <begin position="207"/>
        <end position="226"/>
    </location>
</feature>
<feature type="compositionally biased region" description="Low complexity" evidence="1">
    <location>
        <begin position="1131"/>
        <end position="1144"/>
    </location>
</feature>
<dbReference type="PANTHER" id="PTHR32428:SF2">
    <property type="entry name" value="TARGET OF RAPAMYCIN COMPLEX 2 SUBUNIT BIT61-RELATED"/>
    <property type="match status" value="1"/>
</dbReference>
<feature type="compositionally biased region" description="Basic and acidic residues" evidence="1">
    <location>
        <begin position="853"/>
        <end position="864"/>
    </location>
</feature>
<evidence type="ECO:0000256" key="1">
    <source>
        <dbReference type="SAM" id="MobiDB-lite"/>
    </source>
</evidence>
<dbReference type="GO" id="GO:0031932">
    <property type="term" value="C:TORC2 complex"/>
    <property type="evidence" value="ECO:0007669"/>
    <property type="project" value="TreeGrafter"/>
</dbReference>
<feature type="compositionally biased region" description="Low complexity" evidence="1">
    <location>
        <begin position="1085"/>
        <end position="1124"/>
    </location>
</feature>
<keyword evidence="3" id="KW-1185">Reference proteome</keyword>
<feature type="region of interest" description="Disordered" evidence="1">
    <location>
        <begin position="351"/>
        <end position="408"/>
    </location>
</feature>
<feature type="compositionally biased region" description="Basic and acidic residues" evidence="1">
    <location>
        <begin position="237"/>
        <end position="246"/>
    </location>
</feature>
<dbReference type="EMBL" id="CALTRL010003869">
    <property type="protein sequence ID" value="CAH7682127.1"/>
    <property type="molecule type" value="Genomic_DNA"/>
</dbReference>
<feature type="compositionally biased region" description="Low complexity" evidence="1">
    <location>
        <begin position="426"/>
        <end position="455"/>
    </location>
</feature>
<feature type="compositionally biased region" description="Low complexity" evidence="1">
    <location>
        <begin position="827"/>
        <end position="840"/>
    </location>
</feature>
<feature type="region of interest" description="Disordered" evidence="1">
    <location>
        <begin position="1078"/>
        <end position="1144"/>
    </location>
</feature>
<feature type="compositionally biased region" description="Polar residues" evidence="1">
    <location>
        <begin position="139"/>
        <end position="152"/>
    </location>
</feature>
<evidence type="ECO:0000313" key="3">
    <source>
        <dbReference type="Proteomes" id="UP001153365"/>
    </source>
</evidence>
<protein>
    <submittedName>
        <fullName evidence="2">HbrB-like-domain-containing protein</fullName>
    </submittedName>
</protein>
<organism evidence="2 3">
    <name type="scientific">Phakopsora pachyrhizi</name>
    <name type="common">Asian soybean rust disease fungus</name>
    <dbReference type="NCBI Taxonomy" id="170000"/>
    <lineage>
        <taxon>Eukaryota</taxon>
        <taxon>Fungi</taxon>
        <taxon>Dikarya</taxon>
        <taxon>Basidiomycota</taxon>
        <taxon>Pucciniomycotina</taxon>
        <taxon>Pucciniomycetes</taxon>
        <taxon>Pucciniales</taxon>
        <taxon>Phakopsoraceae</taxon>
        <taxon>Phakopsora</taxon>
    </lineage>
</organism>
<feature type="compositionally biased region" description="Low complexity" evidence="1">
    <location>
        <begin position="361"/>
        <end position="371"/>
    </location>
</feature>
<feature type="compositionally biased region" description="Polar residues" evidence="1">
    <location>
        <begin position="1047"/>
        <end position="1066"/>
    </location>
</feature>
<accession>A0AAV0B728</accession>
<feature type="compositionally biased region" description="Polar residues" evidence="1">
    <location>
        <begin position="385"/>
        <end position="400"/>
    </location>
</feature>
<feature type="compositionally biased region" description="Low complexity" evidence="1">
    <location>
        <begin position="949"/>
        <end position="969"/>
    </location>
</feature>
<feature type="compositionally biased region" description="Polar residues" evidence="1">
    <location>
        <begin position="192"/>
        <end position="206"/>
    </location>
</feature>
<sequence length="1161" mass="125848">MPLVSRKITTNNPSPTTVTTNTTPPTTTTTTTTATQPSSNQSNLKPSVINLSKHSTSCLNLNPNDLSSNTEPSSSSSSSSSSAHPSNQQSNQFNSTSNSHSSEPTGLASIPSLFFRTHHTLLSATSLTNLRSHTPELSIGSNSNTTPNPSHPRSNLSSNSRIIKRSNSFGANQPNSNLISSLTTRNHYITHSTSKRSINSTNQSQNSVLSSKQQLHQHSQSQSRSSIDNHQPQPTSRDNHSSSRVDRLTATNVFGSAFSRPDFFKRHLNPSSSSSNQSTSSSLNNSSSSQNQSNNSLEISHSSKHPNSQLQAGIHHPLGLIRSSKLNHHLSQSSAVPNSTPARHLATSLTTRSNPLGVTGSGPSSAQILPSSSPPSPSIVPTNSQTTASSNSGCTLSSAPTVKKKSDSISSITGISLPSIGFLVGSSSSSNHSSSGAANSTMNFSTNHSNSSNSSHNHKTVIRHITSSSTLASLASHNNSISLPKLQDVTSLTSSGHHYLQHPHLHHLHHQHNSNSESSLNHGLAGLTLRPGDVWSQVALRVMPLFNGEGHKGFIEDLNEFVSQHIHKTIADSPSKSILKLHSDIVELFSNGIITLNYKLQPDTLSSERLLFRLVEVWHFFFTGVLPYLEGIFLPMMTDQSLISVIESKNNKVLQEKLQQQHLLQQATTNAGLLSSSSSSILFRSSNNSSSRSGSSSTNQLSKHRPTGSQSIKSDESIQAIDIRRLALIAFRDQLIQPIFARLYYLLGLLYDSNLNFERERRRELSPECQTEQMHSKLLQMVGLLCSVQTEDSKQAAMEELGKLIRVGKTNPELFKMSVSVSNNGKVLSVSSSSSTSSRSHIGSADSSANKSGNRENEQPREWKIQSPMISRQLSHSPVVQGVSSPTSRSNGEAVEEDVDDDKPLGHLLNGKGQPQIRGWNKNRDFARRSIRRQLGRNGTKSGEVGRGPSNVLVPSSSSSASLSPNELNSVRRAPGKSVGFEERTERFGIVRANRMRAVKKEDYSQDLNQTFNLIDQKSAENDVQEDQQPQQMGKVGTTKNIEETQNKTGSFGSNTSSNRSGNQGNLKIMMSKQSSLEEIESEIKSSLNSNKSVTNNNSSKNLNNSIIGGNTSQGNSSNSSNAIKPQAGRIYSNGSGNVSSNSINYQNQHHFQIQQLQQKK</sequence>
<dbReference type="Proteomes" id="UP001153365">
    <property type="component" value="Unassembled WGS sequence"/>
</dbReference>